<feature type="transmembrane region" description="Helical" evidence="6">
    <location>
        <begin position="473"/>
        <end position="494"/>
    </location>
</feature>
<dbReference type="RefSeq" id="WP_105778083.1">
    <property type="nucleotide sequence ID" value="NZ_JAHPOL010000008.1"/>
</dbReference>
<protein>
    <recommendedName>
        <fullName evidence="9">OPT family oligopeptide transporter</fullName>
    </recommendedName>
</protein>
<evidence type="ECO:0000313" key="8">
    <source>
        <dbReference type="Proteomes" id="UP000237811"/>
    </source>
</evidence>
<evidence type="ECO:0000256" key="3">
    <source>
        <dbReference type="ARBA" id="ARBA00022692"/>
    </source>
</evidence>
<keyword evidence="4 6" id="KW-1133">Transmembrane helix</keyword>
<feature type="transmembrane region" description="Helical" evidence="6">
    <location>
        <begin position="87"/>
        <end position="108"/>
    </location>
</feature>
<feature type="transmembrane region" description="Helical" evidence="6">
    <location>
        <begin position="168"/>
        <end position="184"/>
    </location>
</feature>
<feature type="transmembrane region" description="Helical" evidence="6">
    <location>
        <begin position="25"/>
        <end position="49"/>
    </location>
</feature>
<accession>A0AB37ALW9</accession>
<dbReference type="InterPro" id="IPR004813">
    <property type="entry name" value="OPT"/>
</dbReference>
<evidence type="ECO:0000256" key="1">
    <source>
        <dbReference type="ARBA" id="ARBA00004141"/>
    </source>
</evidence>
<dbReference type="AlphaFoldDB" id="A0AB37ALW9"/>
<sequence>MSVVEAANRDVAPVDAHPRATSPQVLAVLVSVSILGAIVGIQILTTLGVTPNTSLIGALIAMVLARLPLSALKPFKSVHVQNFAQTSISSATFGAANSLILPIGIPYIMGLPALVMPMFVGVCAAMLLDAYLLYRLFNSPVFPATEGWPMGVAAAESIKAGDKGGKHALLLVVGVACGALGALLKLPMSAFGIAFLGSIAAMSAFCLGLLARGYSQLLCGIDLASYYIPHGAMIGAGIVALLQVARAVIKNGSRKSAPTSNNDAVADTQVNWRATLEFGGIAYLGLMACLAAATGLWNHMSPWMLLEFVLYGAAAAYVHELIVGIAAMHSGWFPAFAVALITLLFGILLGFPPEALVVLAGFSAATGPAFADMGYDLKAGYLLRDAGADTGFELAGRRQQLIAAMVGFLVAIVVVAISYKTLFAEGNFAPINRAYAAAIHAGVSAHTAHLIFLWAVPGAILQAIGGSRKQLGVMFATGLLIVSPAAGWMLMLGLALRFALTRWKGSAVTSHLDILAGGVIAGDALASFAQGMLSSFRSKK</sequence>
<keyword evidence="5 6" id="KW-0472">Membrane</keyword>
<evidence type="ECO:0000256" key="5">
    <source>
        <dbReference type="ARBA" id="ARBA00023136"/>
    </source>
</evidence>
<feature type="transmembrane region" description="Helical" evidence="6">
    <location>
        <begin position="278"/>
        <end position="296"/>
    </location>
</feature>
<dbReference type="Proteomes" id="UP000237811">
    <property type="component" value="Unassembled WGS sequence"/>
</dbReference>
<evidence type="ECO:0000313" key="7">
    <source>
        <dbReference type="EMBL" id="PRE42296.1"/>
    </source>
</evidence>
<comment type="caution">
    <text evidence="7">The sequence shown here is derived from an EMBL/GenBank/DDBJ whole genome shotgun (WGS) entry which is preliminary data.</text>
</comment>
<name>A0AB37ALW9_9BURK</name>
<evidence type="ECO:0000256" key="6">
    <source>
        <dbReference type="SAM" id="Phobius"/>
    </source>
</evidence>
<feature type="transmembrane region" description="Helical" evidence="6">
    <location>
        <begin position="114"/>
        <end position="134"/>
    </location>
</feature>
<evidence type="ECO:0008006" key="9">
    <source>
        <dbReference type="Google" id="ProtNLM"/>
    </source>
</evidence>
<dbReference type="Pfam" id="PF03169">
    <property type="entry name" value="OPT"/>
    <property type="match status" value="2"/>
</dbReference>
<gene>
    <name evidence="7" type="ORF">C6P99_24810</name>
</gene>
<evidence type="ECO:0000256" key="2">
    <source>
        <dbReference type="ARBA" id="ARBA00022448"/>
    </source>
</evidence>
<feature type="transmembrane region" description="Helical" evidence="6">
    <location>
        <begin position="190"/>
        <end position="211"/>
    </location>
</feature>
<dbReference type="EMBL" id="PVFR01000076">
    <property type="protein sequence ID" value="PRE42296.1"/>
    <property type="molecule type" value="Genomic_DNA"/>
</dbReference>
<feature type="transmembrane region" description="Helical" evidence="6">
    <location>
        <begin position="223"/>
        <end position="245"/>
    </location>
</feature>
<keyword evidence="2" id="KW-0813">Transport</keyword>
<evidence type="ECO:0000256" key="4">
    <source>
        <dbReference type="ARBA" id="ARBA00022989"/>
    </source>
</evidence>
<reference evidence="7 8" key="1">
    <citation type="submission" date="2018-03" db="EMBL/GenBank/DDBJ databases">
        <authorList>
            <person name="Nguyen K."/>
            <person name="Fouts D."/>
            <person name="Sutton G."/>
        </authorList>
    </citation>
    <scope>NUCLEOTIDE SEQUENCE [LARGE SCALE GENOMIC DNA]</scope>
    <source>
        <strain evidence="7 8">AU14328</strain>
    </source>
</reference>
<comment type="subcellular location">
    <subcellularLocation>
        <location evidence="1">Membrane</location>
        <topology evidence="1">Multi-pass membrane protein</topology>
    </subcellularLocation>
</comment>
<feature type="transmembrane region" description="Helical" evidence="6">
    <location>
        <begin position="308"/>
        <end position="326"/>
    </location>
</feature>
<feature type="transmembrane region" description="Helical" evidence="6">
    <location>
        <begin position="332"/>
        <end position="351"/>
    </location>
</feature>
<dbReference type="GO" id="GO:0035673">
    <property type="term" value="F:oligopeptide transmembrane transporter activity"/>
    <property type="evidence" value="ECO:0007669"/>
    <property type="project" value="InterPro"/>
</dbReference>
<proteinExistence type="predicted"/>
<keyword evidence="3 6" id="KW-0812">Transmembrane</keyword>
<feature type="transmembrane region" description="Helical" evidence="6">
    <location>
        <begin position="401"/>
        <end position="419"/>
    </location>
</feature>
<feature type="transmembrane region" description="Helical" evidence="6">
    <location>
        <begin position="439"/>
        <end position="461"/>
    </location>
</feature>
<organism evidence="7 8">
    <name type="scientific">Burkholderia multivorans</name>
    <dbReference type="NCBI Taxonomy" id="87883"/>
    <lineage>
        <taxon>Bacteria</taxon>
        <taxon>Pseudomonadati</taxon>
        <taxon>Pseudomonadota</taxon>
        <taxon>Betaproteobacteria</taxon>
        <taxon>Burkholderiales</taxon>
        <taxon>Burkholderiaceae</taxon>
        <taxon>Burkholderia</taxon>
        <taxon>Burkholderia cepacia complex</taxon>
    </lineage>
</organism>
<dbReference type="GO" id="GO:0016020">
    <property type="term" value="C:membrane"/>
    <property type="evidence" value="ECO:0007669"/>
    <property type="project" value="UniProtKB-SubCell"/>
</dbReference>